<dbReference type="InterPro" id="IPR015421">
    <property type="entry name" value="PyrdxlP-dep_Trfase_major"/>
</dbReference>
<evidence type="ECO:0000256" key="9">
    <source>
        <dbReference type="ARBA" id="ARBA00022989"/>
    </source>
</evidence>
<dbReference type="KEGG" id="dalk:DSCA_39280"/>
<dbReference type="GO" id="GO:0030170">
    <property type="term" value="F:pyridoxal phosphate binding"/>
    <property type="evidence" value="ECO:0007669"/>
    <property type="project" value="InterPro"/>
</dbReference>
<dbReference type="OrthoDB" id="9803665at2"/>
<keyword evidence="5" id="KW-0812">Transmembrane</keyword>
<dbReference type="GO" id="GO:0008483">
    <property type="term" value="F:transaminase activity"/>
    <property type="evidence" value="ECO:0007669"/>
    <property type="project" value="UniProtKB-KW"/>
</dbReference>
<keyword evidence="7 14" id="KW-0663">Pyridoxal phosphate</keyword>
<sequence length="479" mass="52869">MKIARRGMTREAIFDRLAEFRNHDIKWQEGRTYGYIFDPGKEVLEVGKAAYTAFLSENGLDFTVFKSLLRLERELAAFGATHLRGDRRVVGNFTSGGTESILLAVKAARDCYRERRPEITVPEMVLPATAHAAFHKAAHYLGVRAVTVSVDPETFRADVERVRSAITGNTIMIVGSAPSYAHGVVDPIAEMAALAQEHELWMHTDACMGGFLLPYFRRLGEPVPDFDFTVPGVTSISLDLHKYAYTPKGASLVLYRNKAYRRHQIYACSRWIGYTIVNNAVQSSRSGGPMAAAWAVLNYVGDDGYLEMARKKLAAVRTIADGIERIDGLRLLTRPDMCLISFTSDEVNVFHIIDEMNRRGWYIQPSLSFDNSPAHIHLSVSASNVGWEHDLLDNLAECVRVARTLPEGELTALIKGGLQGVDLSTISDTQIMDMMAAAGVADGSLPGRMADINGVLDALPAPVREKVLTAFVNDMFSQP</sequence>
<evidence type="ECO:0000256" key="2">
    <source>
        <dbReference type="ARBA" id="ARBA00004389"/>
    </source>
</evidence>
<comment type="pathway">
    <text evidence="4">Sphingolipid metabolism.</text>
</comment>
<dbReference type="PANTHER" id="PTHR42735:SF6">
    <property type="entry name" value="SPHINGOSINE-1-PHOSPHATE LYASE 1"/>
    <property type="match status" value="1"/>
</dbReference>
<dbReference type="GO" id="GO:0019752">
    <property type="term" value="P:carboxylic acid metabolic process"/>
    <property type="evidence" value="ECO:0007669"/>
    <property type="project" value="InterPro"/>
</dbReference>
<evidence type="ECO:0000256" key="4">
    <source>
        <dbReference type="ARBA" id="ARBA00004991"/>
    </source>
</evidence>
<dbReference type="InterPro" id="IPR015422">
    <property type="entry name" value="PyrdxlP-dep_Trfase_small"/>
</dbReference>
<dbReference type="PANTHER" id="PTHR42735">
    <property type="match status" value="1"/>
</dbReference>
<evidence type="ECO:0000256" key="13">
    <source>
        <dbReference type="ARBA" id="ARBA00038302"/>
    </source>
</evidence>
<evidence type="ECO:0000256" key="10">
    <source>
        <dbReference type="ARBA" id="ARBA00023098"/>
    </source>
</evidence>
<evidence type="ECO:0000256" key="6">
    <source>
        <dbReference type="ARBA" id="ARBA00022824"/>
    </source>
</evidence>
<dbReference type="InterPro" id="IPR050477">
    <property type="entry name" value="GrpII_AminoAcid_Decarb"/>
</dbReference>
<evidence type="ECO:0000256" key="3">
    <source>
        <dbReference type="ARBA" id="ARBA00004760"/>
    </source>
</evidence>
<protein>
    <submittedName>
        <fullName evidence="16">Aspartate aminotransferase family protein</fullName>
    </submittedName>
</protein>
<keyword evidence="11" id="KW-0472">Membrane</keyword>
<evidence type="ECO:0000256" key="12">
    <source>
        <dbReference type="ARBA" id="ARBA00023239"/>
    </source>
</evidence>
<evidence type="ECO:0000256" key="14">
    <source>
        <dbReference type="PIRSR" id="PIRSR602129-50"/>
    </source>
</evidence>
<dbReference type="FunFam" id="3.40.640.10:FF:000020">
    <property type="entry name" value="sphingosine-1-phosphate lyase 1"/>
    <property type="match status" value="1"/>
</dbReference>
<dbReference type="SUPFAM" id="SSF53383">
    <property type="entry name" value="PLP-dependent transferases"/>
    <property type="match status" value="1"/>
</dbReference>
<dbReference type="InterPro" id="IPR015424">
    <property type="entry name" value="PyrdxlP-dep_Trfase"/>
</dbReference>
<reference evidence="16 17" key="1">
    <citation type="submission" date="2019-11" db="EMBL/GenBank/DDBJ databases">
        <title>Comparative genomics of hydrocarbon-degrading Desulfosarcina strains.</title>
        <authorList>
            <person name="Watanabe M."/>
            <person name="Kojima H."/>
            <person name="Fukui M."/>
        </authorList>
    </citation>
    <scope>NUCLEOTIDE SEQUENCE [LARGE SCALE GENOMIC DNA]</scope>
    <source>
        <strain evidence="16 17">PL12</strain>
    </source>
</reference>
<evidence type="ECO:0000313" key="16">
    <source>
        <dbReference type="EMBL" id="BBO69998.1"/>
    </source>
</evidence>
<dbReference type="GO" id="GO:0006665">
    <property type="term" value="P:sphingolipid metabolic process"/>
    <property type="evidence" value="ECO:0007669"/>
    <property type="project" value="UniProtKB-KW"/>
</dbReference>
<dbReference type="EMBL" id="AP021874">
    <property type="protein sequence ID" value="BBO69998.1"/>
    <property type="molecule type" value="Genomic_DNA"/>
</dbReference>
<gene>
    <name evidence="16" type="ORF">DSCA_39280</name>
</gene>
<accession>A0A5K7YMF5</accession>
<evidence type="ECO:0000256" key="15">
    <source>
        <dbReference type="RuleBase" id="RU000382"/>
    </source>
</evidence>
<dbReference type="Gene3D" id="6.10.140.2150">
    <property type="match status" value="1"/>
</dbReference>
<dbReference type="InterPro" id="IPR002129">
    <property type="entry name" value="PyrdxlP-dep_de-COase"/>
</dbReference>
<comment type="similarity">
    <text evidence="13">Belongs to the group II decarboxylase family. Sphingosine-1-phosphate lyase subfamily.</text>
</comment>
<evidence type="ECO:0000313" key="17">
    <source>
        <dbReference type="Proteomes" id="UP000427906"/>
    </source>
</evidence>
<feature type="modified residue" description="N6-(pyridoxal phosphate)lysine" evidence="14">
    <location>
        <position position="242"/>
    </location>
</feature>
<dbReference type="GO" id="GO:0016020">
    <property type="term" value="C:membrane"/>
    <property type="evidence" value="ECO:0007669"/>
    <property type="project" value="GOC"/>
</dbReference>
<keyword evidence="9" id="KW-1133">Transmembrane helix</keyword>
<name>A0A5K7YMF5_9BACT</name>
<comment type="cofactor">
    <cofactor evidence="1 14 15">
        <name>pyridoxal 5'-phosphate</name>
        <dbReference type="ChEBI" id="CHEBI:597326"/>
    </cofactor>
</comment>
<evidence type="ECO:0000256" key="8">
    <source>
        <dbReference type="ARBA" id="ARBA00022919"/>
    </source>
</evidence>
<keyword evidence="8" id="KW-0746">Sphingolipid metabolism</keyword>
<evidence type="ECO:0000256" key="11">
    <source>
        <dbReference type="ARBA" id="ARBA00023136"/>
    </source>
</evidence>
<keyword evidence="16" id="KW-0808">Transferase</keyword>
<dbReference type="Pfam" id="PF00282">
    <property type="entry name" value="Pyridoxal_deC"/>
    <property type="match status" value="1"/>
</dbReference>
<dbReference type="RefSeq" id="WP_155317983.1">
    <property type="nucleotide sequence ID" value="NZ_AP021874.1"/>
</dbReference>
<evidence type="ECO:0000256" key="7">
    <source>
        <dbReference type="ARBA" id="ARBA00022898"/>
    </source>
</evidence>
<dbReference type="AlphaFoldDB" id="A0A5K7YMF5"/>
<dbReference type="Gene3D" id="3.40.640.10">
    <property type="entry name" value="Type I PLP-dependent aspartate aminotransferase-like (Major domain)"/>
    <property type="match status" value="1"/>
</dbReference>
<evidence type="ECO:0000256" key="5">
    <source>
        <dbReference type="ARBA" id="ARBA00022692"/>
    </source>
</evidence>
<keyword evidence="16" id="KW-0032">Aminotransferase</keyword>
<keyword evidence="17" id="KW-1185">Reference proteome</keyword>
<comment type="subcellular location">
    <subcellularLocation>
        <location evidence="2">Endoplasmic reticulum membrane</location>
        <topology evidence="2">Single-pass membrane protein</topology>
    </subcellularLocation>
</comment>
<keyword evidence="10" id="KW-0443">Lipid metabolism</keyword>
<keyword evidence="6" id="KW-0256">Endoplasmic reticulum</keyword>
<dbReference type="Proteomes" id="UP000427906">
    <property type="component" value="Chromosome"/>
</dbReference>
<organism evidence="16 17">
    <name type="scientific">Desulfosarcina alkanivorans</name>
    <dbReference type="NCBI Taxonomy" id="571177"/>
    <lineage>
        <taxon>Bacteria</taxon>
        <taxon>Pseudomonadati</taxon>
        <taxon>Thermodesulfobacteriota</taxon>
        <taxon>Desulfobacteria</taxon>
        <taxon>Desulfobacterales</taxon>
        <taxon>Desulfosarcinaceae</taxon>
        <taxon>Desulfosarcina</taxon>
    </lineage>
</organism>
<dbReference type="Gene3D" id="3.90.1150.10">
    <property type="entry name" value="Aspartate Aminotransferase, domain 1"/>
    <property type="match status" value="1"/>
</dbReference>
<evidence type="ECO:0000256" key="1">
    <source>
        <dbReference type="ARBA" id="ARBA00001933"/>
    </source>
</evidence>
<keyword evidence="12 15" id="KW-0456">Lyase</keyword>
<proteinExistence type="inferred from homology"/>
<dbReference type="GO" id="GO:0016830">
    <property type="term" value="F:carbon-carbon lyase activity"/>
    <property type="evidence" value="ECO:0007669"/>
    <property type="project" value="InterPro"/>
</dbReference>
<comment type="pathway">
    <text evidence="3">Lipid metabolism; sphingolipid metabolism.</text>
</comment>